<dbReference type="Proteomes" id="UP000070422">
    <property type="component" value="Unassembled WGS sequence"/>
</dbReference>
<dbReference type="InterPro" id="IPR051675">
    <property type="entry name" value="Endo/Exo/Phosphatase_dom_1"/>
</dbReference>
<feature type="domain" description="Helix-hairpin-helix DNA-binding motif class 1" evidence="3">
    <location>
        <begin position="201"/>
        <end position="220"/>
    </location>
</feature>
<feature type="domain" description="Helix-hairpin-helix DNA-binding motif class 1" evidence="3">
    <location>
        <begin position="171"/>
        <end position="190"/>
    </location>
</feature>
<evidence type="ECO:0000259" key="3">
    <source>
        <dbReference type="SMART" id="SM00278"/>
    </source>
</evidence>
<comment type="caution">
    <text evidence="4">The sequence shown here is derived from an EMBL/GenBank/DDBJ whole genome shotgun (WGS) entry which is preliminary data.</text>
</comment>
<protein>
    <submittedName>
        <fullName evidence="4">ComEA protein</fullName>
    </submittedName>
</protein>
<feature type="transmembrane region" description="Helical" evidence="2">
    <location>
        <begin position="20"/>
        <end position="40"/>
    </location>
</feature>
<dbReference type="InterPro" id="IPR010994">
    <property type="entry name" value="RuvA_2-like"/>
</dbReference>
<dbReference type="GO" id="GO:0015628">
    <property type="term" value="P:protein secretion by the type II secretion system"/>
    <property type="evidence" value="ECO:0007669"/>
    <property type="project" value="TreeGrafter"/>
</dbReference>
<evidence type="ECO:0000313" key="5">
    <source>
        <dbReference type="EMBL" id="PKY92158.1"/>
    </source>
</evidence>
<evidence type="ECO:0000256" key="2">
    <source>
        <dbReference type="SAM" id="Phobius"/>
    </source>
</evidence>
<dbReference type="InterPro" id="IPR004509">
    <property type="entry name" value="Competence_ComEA_HhH"/>
</dbReference>
<keyword evidence="2" id="KW-1133">Transmembrane helix</keyword>
<dbReference type="EMBL" id="LSCQ01000027">
    <property type="protein sequence ID" value="KXB37340.1"/>
    <property type="molecule type" value="Genomic_DNA"/>
</dbReference>
<dbReference type="GO" id="GO:0006281">
    <property type="term" value="P:DNA repair"/>
    <property type="evidence" value="ECO:0007669"/>
    <property type="project" value="InterPro"/>
</dbReference>
<dbReference type="PANTHER" id="PTHR21180:SF32">
    <property type="entry name" value="ENDONUCLEASE_EXONUCLEASE_PHOSPHATASE FAMILY DOMAIN-CONTAINING PROTEIN 1"/>
    <property type="match status" value="1"/>
</dbReference>
<proteinExistence type="predicted"/>
<evidence type="ECO:0000313" key="4">
    <source>
        <dbReference type="EMBL" id="KXB37340.1"/>
    </source>
</evidence>
<evidence type="ECO:0000256" key="1">
    <source>
        <dbReference type="SAM" id="MobiDB-lite"/>
    </source>
</evidence>
<dbReference type="GO" id="GO:0003677">
    <property type="term" value="F:DNA binding"/>
    <property type="evidence" value="ECO:0007669"/>
    <property type="project" value="InterPro"/>
</dbReference>
<dbReference type="Pfam" id="PF10531">
    <property type="entry name" value="SLBB"/>
    <property type="match status" value="1"/>
</dbReference>
<keyword evidence="7" id="KW-1185">Reference proteome</keyword>
<dbReference type="PANTHER" id="PTHR21180">
    <property type="entry name" value="ENDONUCLEASE/EXONUCLEASE/PHOSPHATASE FAMILY DOMAIN-CONTAINING PROTEIN 1"/>
    <property type="match status" value="1"/>
</dbReference>
<organism evidence="4 6">
    <name type="scientific">Aerococcus christensenii</name>
    <dbReference type="NCBI Taxonomy" id="87541"/>
    <lineage>
        <taxon>Bacteria</taxon>
        <taxon>Bacillati</taxon>
        <taxon>Bacillota</taxon>
        <taxon>Bacilli</taxon>
        <taxon>Lactobacillales</taxon>
        <taxon>Aerococcaceae</taxon>
        <taxon>Aerococcus</taxon>
    </lineage>
</organism>
<dbReference type="Gene3D" id="1.10.150.280">
    <property type="entry name" value="AF1531-like domain"/>
    <property type="match status" value="1"/>
</dbReference>
<accession>A0A133Y2D9</accession>
<name>A0A133Y2D9_9LACT</name>
<dbReference type="AlphaFoldDB" id="A0A133Y2D9"/>
<dbReference type="SMART" id="SM00278">
    <property type="entry name" value="HhH1"/>
    <property type="match status" value="2"/>
</dbReference>
<feature type="region of interest" description="Disordered" evidence="1">
    <location>
        <begin position="42"/>
        <end position="72"/>
    </location>
</feature>
<feature type="compositionally biased region" description="Low complexity" evidence="1">
    <location>
        <begin position="46"/>
        <end position="60"/>
    </location>
</feature>
<dbReference type="RefSeq" id="WP_082715746.1">
    <property type="nucleotide sequence ID" value="NZ_CP118095.1"/>
</dbReference>
<dbReference type="Proteomes" id="UP000234775">
    <property type="component" value="Unassembled WGS sequence"/>
</dbReference>
<reference evidence="5 7" key="2">
    <citation type="submission" date="2017-12" db="EMBL/GenBank/DDBJ databases">
        <title>Phylogenetic diversity of female urinary microbiome.</title>
        <authorList>
            <person name="Thomas-White K."/>
            <person name="Wolfe A.J."/>
        </authorList>
    </citation>
    <scope>NUCLEOTIDE SEQUENCE [LARGE SCALE GENOMIC DNA]</scope>
    <source>
        <strain evidence="5 7">UMB0844</strain>
    </source>
</reference>
<dbReference type="STRING" id="87541.AWM71_01700"/>
<reference evidence="4 6" key="1">
    <citation type="submission" date="2016-01" db="EMBL/GenBank/DDBJ databases">
        <authorList>
            <person name="Oliw E.H."/>
        </authorList>
    </citation>
    <scope>NUCLEOTIDE SEQUENCE [LARGE SCALE GENOMIC DNA]</scope>
    <source>
        <strain evidence="4 6">KA00635</strain>
    </source>
</reference>
<dbReference type="NCBIfam" id="TIGR00426">
    <property type="entry name" value="competence protein ComEA helix-hairpin-helix repeat region"/>
    <property type="match status" value="1"/>
</dbReference>
<keyword evidence="2" id="KW-0472">Membrane</keyword>
<gene>
    <name evidence="5" type="ORF">CYJ27_01620</name>
    <name evidence="4" type="ORF">HMPREF3187_00606</name>
</gene>
<dbReference type="PATRIC" id="fig|87541.4.peg.606"/>
<evidence type="ECO:0000313" key="7">
    <source>
        <dbReference type="Proteomes" id="UP000234775"/>
    </source>
</evidence>
<dbReference type="InterPro" id="IPR019554">
    <property type="entry name" value="Soluble_ligand-bd"/>
</dbReference>
<evidence type="ECO:0000313" key="6">
    <source>
        <dbReference type="Proteomes" id="UP000070422"/>
    </source>
</evidence>
<dbReference type="SUPFAM" id="SSF47781">
    <property type="entry name" value="RuvA domain 2-like"/>
    <property type="match status" value="1"/>
</dbReference>
<keyword evidence="2" id="KW-0812">Transmembrane</keyword>
<sequence>MDKYWKILEQLDKKDSLKKYGKLAIGGLVSILVVVFIWGGRGNSQEPSSPEEAVEAPLESQSTSEKSPDKENTQEEIYIDIKGAVHQPGVYRMTAQERVMDALNKAGGLLEEAEDRGVNLSQKLTDQMVIYVPRKGEEVPDFLRGNLGERTGGVAGKESTSQININTADAKQLQNISGIGPKKANDIIQYREQNGRFKSVDELTKVGGIGKKTLEKIRSQIKV</sequence>
<dbReference type="GO" id="GO:0015627">
    <property type="term" value="C:type II protein secretion system complex"/>
    <property type="evidence" value="ECO:0007669"/>
    <property type="project" value="TreeGrafter"/>
</dbReference>
<dbReference type="EMBL" id="PKGZ01000001">
    <property type="protein sequence ID" value="PKY92158.1"/>
    <property type="molecule type" value="Genomic_DNA"/>
</dbReference>
<dbReference type="InterPro" id="IPR003583">
    <property type="entry name" value="Hlx-hairpin-Hlx_DNA-bd_motif"/>
</dbReference>
<dbReference type="Pfam" id="PF12836">
    <property type="entry name" value="HHH_3"/>
    <property type="match status" value="1"/>
</dbReference>
<dbReference type="OrthoDB" id="9790239at2"/>